<gene>
    <name evidence="1" type="ORF">LCGC14_0068230</name>
</gene>
<comment type="caution">
    <text evidence="1">The sequence shown here is derived from an EMBL/GenBank/DDBJ whole genome shotgun (WGS) entry which is preliminary data.</text>
</comment>
<dbReference type="AlphaFoldDB" id="A0A0F9W2F3"/>
<evidence type="ECO:0000313" key="1">
    <source>
        <dbReference type="EMBL" id="KKO06403.1"/>
    </source>
</evidence>
<sequence>MVSAAKGIQLVEDDVKTVIFRTEASIQDHFYKRFSLNIYGKYSNIASAKQLDSSLPK</sequence>
<name>A0A0F9W2F3_9ZZZZ</name>
<accession>A0A0F9W2F3</accession>
<reference evidence="1" key="1">
    <citation type="journal article" date="2015" name="Nature">
        <title>Complex archaea that bridge the gap between prokaryotes and eukaryotes.</title>
        <authorList>
            <person name="Spang A."/>
            <person name="Saw J.H."/>
            <person name="Jorgensen S.L."/>
            <person name="Zaremba-Niedzwiedzka K."/>
            <person name="Martijn J."/>
            <person name="Lind A.E."/>
            <person name="van Eijk R."/>
            <person name="Schleper C."/>
            <person name="Guy L."/>
            <person name="Ettema T.J."/>
        </authorList>
    </citation>
    <scope>NUCLEOTIDE SEQUENCE</scope>
</reference>
<dbReference type="EMBL" id="LAZR01000016">
    <property type="protein sequence ID" value="KKO06403.1"/>
    <property type="molecule type" value="Genomic_DNA"/>
</dbReference>
<proteinExistence type="predicted"/>
<protein>
    <submittedName>
        <fullName evidence="1">Uncharacterized protein</fullName>
    </submittedName>
</protein>
<organism evidence="1">
    <name type="scientific">marine sediment metagenome</name>
    <dbReference type="NCBI Taxonomy" id="412755"/>
    <lineage>
        <taxon>unclassified sequences</taxon>
        <taxon>metagenomes</taxon>
        <taxon>ecological metagenomes</taxon>
    </lineage>
</organism>